<evidence type="ECO:0000256" key="3">
    <source>
        <dbReference type="ARBA" id="ARBA00023002"/>
    </source>
</evidence>
<dbReference type="AlphaFoldDB" id="A0A427Y315"/>
<dbReference type="STRING" id="1890683.A0A427Y315"/>
<dbReference type="InterPro" id="IPR036291">
    <property type="entry name" value="NAD(P)-bd_dom_sf"/>
</dbReference>
<dbReference type="EMBL" id="RSCD01000020">
    <property type="protein sequence ID" value="RSH85461.1"/>
    <property type="molecule type" value="Genomic_DNA"/>
</dbReference>
<keyword evidence="3" id="KW-0560">Oxidoreductase</keyword>
<dbReference type="InterPro" id="IPR020904">
    <property type="entry name" value="Sc_DH/Rdtase_CS"/>
</dbReference>
<keyword evidence="2" id="KW-0521">NADP</keyword>
<protein>
    <recommendedName>
        <fullName evidence="6">NAD(P)-binding protein</fullName>
    </recommendedName>
</protein>
<keyword evidence="5" id="KW-1185">Reference proteome</keyword>
<dbReference type="SUPFAM" id="SSF51735">
    <property type="entry name" value="NAD(P)-binding Rossmann-fold domains"/>
    <property type="match status" value="1"/>
</dbReference>
<evidence type="ECO:0000256" key="2">
    <source>
        <dbReference type="ARBA" id="ARBA00022857"/>
    </source>
</evidence>
<dbReference type="OrthoDB" id="4131217at2759"/>
<dbReference type="GO" id="GO:0016491">
    <property type="term" value="F:oxidoreductase activity"/>
    <property type="evidence" value="ECO:0007669"/>
    <property type="project" value="UniProtKB-KW"/>
</dbReference>
<dbReference type="CDD" id="cd05233">
    <property type="entry name" value="SDR_c"/>
    <property type="match status" value="1"/>
</dbReference>
<dbReference type="Gene3D" id="3.40.50.720">
    <property type="entry name" value="NAD(P)-binding Rossmann-like Domain"/>
    <property type="match status" value="1"/>
</dbReference>
<sequence>MSVYSNILQDTVGVVTGPLAPLQALFAELSRLAGAASGIGKAAVTSYALAGARTIYATDLSESGLQEVAEGVMREHPRIKVVAVRMGIARSEEMEALVRRVVNESRRLDWFFANAGIVDFESFNNTTEEQMTRLFTVNTVGVFNSIQWAARGMMNISDEKPRSGGSIVVTTSLASTFGGIGSPAYTTSKHATLGLLRSAAAQLMLAKTGIRVNGVAPGPTKTSIGAHTLQSGTMSESARKAFMEKGPKVEQAMMDAVAPPEEVADVAVFLSSPLSAGINGQNILTDRGMRLAVHAFAGVFELPEFKPL</sequence>
<dbReference type="PANTHER" id="PTHR43180:SF66">
    <property type="entry name" value="SHORT-CHAIN DEHYDROGENASE_REDUCTASE FAMILY PROTEIN"/>
    <property type="match status" value="1"/>
</dbReference>
<evidence type="ECO:0008006" key="6">
    <source>
        <dbReference type="Google" id="ProtNLM"/>
    </source>
</evidence>
<name>A0A427Y315_9TREE</name>
<organism evidence="4 5">
    <name type="scientific">Saitozyma podzolica</name>
    <dbReference type="NCBI Taxonomy" id="1890683"/>
    <lineage>
        <taxon>Eukaryota</taxon>
        <taxon>Fungi</taxon>
        <taxon>Dikarya</taxon>
        <taxon>Basidiomycota</taxon>
        <taxon>Agaricomycotina</taxon>
        <taxon>Tremellomycetes</taxon>
        <taxon>Tremellales</taxon>
        <taxon>Trimorphomycetaceae</taxon>
        <taxon>Saitozyma</taxon>
    </lineage>
</organism>
<gene>
    <name evidence="4" type="ORF">EHS25_004857</name>
</gene>
<dbReference type="PRINTS" id="PR00081">
    <property type="entry name" value="GDHRDH"/>
</dbReference>
<dbReference type="Pfam" id="PF13561">
    <property type="entry name" value="adh_short_C2"/>
    <property type="match status" value="1"/>
</dbReference>
<dbReference type="PROSITE" id="PS00061">
    <property type="entry name" value="ADH_SHORT"/>
    <property type="match status" value="1"/>
</dbReference>
<comment type="similarity">
    <text evidence="1">Belongs to the short-chain dehydrogenases/reductases (SDR) family.</text>
</comment>
<dbReference type="PANTHER" id="PTHR43180">
    <property type="entry name" value="3-OXOACYL-(ACYL-CARRIER-PROTEIN) REDUCTASE (AFU_ORTHOLOGUE AFUA_6G11210)"/>
    <property type="match status" value="1"/>
</dbReference>
<evidence type="ECO:0000313" key="5">
    <source>
        <dbReference type="Proteomes" id="UP000279259"/>
    </source>
</evidence>
<dbReference type="InterPro" id="IPR002347">
    <property type="entry name" value="SDR_fam"/>
</dbReference>
<accession>A0A427Y315</accession>
<comment type="caution">
    <text evidence="4">The sequence shown here is derived from an EMBL/GenBank/DDBJ whole genome shotgun (WGS) entry which is preliminary data.</text>
</comment>
<proteinExistence type="inferred from homology"/>
<evidence type="ECO:0000313" key="4">
    <source>
        <dbReference type="EMBL" id="RSH85461.1"/>
    </source>
</evidence>
<dbReference type="Proteomes" id="UP000279259">
    <property type="component" value="Unassembled WGS sequence"/>
</dbReference>
<reference evidence="4 5" key="1">
    <citation type="submission" date="2018-11" db="EMBL/GenBank/DDBJ databases">
        <title>Genome sequence of Saitozyma podzolica DSM 27192.</title>
        <authorList>
            <person name="Aliyu H."/>
            <person name="Gorte O."/>
            <person name="Ochsenreither K."/>
        </authorList>
    </citation>
    <scope>NUCLEOTIDE SEQUENCE [LARGE SCALE GENOMIC DNA]</scope>
    <source>
        <strain evidence="4 5">DSM 27192</strain>
    </source>
</reference>
<evidence type="ECO:0000256" key="1">
    <source>
        <dbReference type="ARBA" id="ARBA00006484"/>
    </source>
</evidence>